<evidence type="ECO:0000256" key="6">
    <source>
        <dbReference type="ARBA" id="ARBA00023015"/>
    </source>
</evidence>
<dbReference type="PROSITE" id="PS50157">
    <property type="entry name" value="ZINC_FINGER_C2H2_2"/>
    <property type="match status" value="1"/>
</dbReference>
<keyword evidence="8" id="KW-0539">Nucleus</keyword>
<feature type="region of interest" description="Disordered" evidence="10">
    <location>
        <begin position="327"/>
        <end position="353"/>
    </location>
</feature>
<evidence type="ECO:0000256" key="1">
    <source>
        <dbReference type="ARBA" id="ARBA00004123"/>
    </source>
</evidence>
<accession>S6BP58</accession>
<evidence type="ECO:0000256" key="2">
    <source>
        <dbReference type="ARBA" id="ARBA00022723"/>
    </source>
</evidence>
<dbReference type="Gramene" id="Pp3c13_23600V3.1">
    <property type="protein sequence ID" value="Pp3c13_23600V3.1"/>
    <property type="gene ID" value="Pp3c13_23600"/>
</dbReference>
<dbReference type="PROSITE" id="PS00028">
    <property type="entry name" value="ZINC_FINGER_C2H2_1"/>
    <property type="match status" value="1"/>
</dbReference>
<evidence type="ECO:0000256" key="10">
    <source>
        <dbReference type="SAM" id="MobiDB-lite"/>
    </source>
</evidence>
<sequence>MQGGNQQPAPSPTNDSLSTLAFLHHQLTQQFSTSNLPNTPLLSSSLGFSMSGNAQDQSHTHQNIQQQQIQSMISGGGSRGHAQVGSRSGESPGGLFQHLQHGNRDSNLDQHQFYNETTNQLFSENVLNQASLVEQRVRSITEHLSMLQDRIQQLQALVPLISQLSHFQNEGNVLAQQQVASAAVVSITSQLAMVAVDLLLQSGVNTGTQPNHSKEMHLSQLLQNAANPNFSQQNAPRHDLRAPHMSHWMEKLLGGSFAASEGVNAAITSGNGGIRFSGGGGNFPVLIDDVENSGQQSLSGAQQVGGNGSAGSMIHYPMSNMIGKDFGSILDGKDRKPSDVLGSSSREGDSGANEFISVELRGVNAGLEDLDNDSRVDDEGSDSDNISPGSFDLVEMDATEILAEHTHFCEICGKGFKRDANLRMHMRGHGDVYKTAAALARPDRGTQIPTSNASRRYSCPYVGCKRNKKHRKFQPLKTLLCVKNHYRRSHCPKVLNCQKCSTKKFSVVADLKTHEKHCGREKWLCSCGTTFSRKDKLVGHIGLFVGHAPAMPLHDMEGGVGSNLIVDHHQSPAEAFGLGSKSPMAFWE</sequence>
<name>S6BP58_PHYPA</name>
<reference evidence="13 15" key="3">
    <citation type="journal article" date="2018" name="Plant J.">
        <title>The Physcomitrella patens chromosome-scale assembly reveals moss genome structure and evolution.</title>
        <authorList>
            <person name="Lang D."/>
            <person name="Ullrich K.K."/>
            <person name="Murat F."/>
            <person name="Fuchs J."/>
            <person name="Jenkins J."/>
            <person name="Haas F.B."/>
            <person name="Piednoel M."/>
            <person name="Gundlach H."/>
            <person name="Van Bel M."/>
            <person name="Meyberg R."/>
            <person name="Vives C."/>
            <person name="Morata J."/>
            <person name="Symeonidi A."/>
            <person name="Hiss M."/>
            <person name="Muchero W."/>
            <person name="Kamisugi Y."/>
            <person name="Saleh O."/>
            <person name="Blanc G."/>
            <person name="Decker E.L."/>
            <person name="van Gessel N."/>
            <person name="Grimwood J."/>
            <person name="Hayes R.D."/>
            <person name="Graham S.W."/>
            <person name="Gunter L.E."/>
            <person name="McDaniel S.F."/>
            <person name="Hoernstein S.N.W."/>
            <person name="Larsson A."/>
            <person name="Li F.W."/>
            <person name="Perroud P.F."/>
            <person name="Phillips J."/>
            <person name="Ranjan P."/>
            <person name="Rokshar D.S."/>
            <person name="Rothfels C.J."/>
            <person name="Schneider L."/>
            <person name="Shu S."/>
            <person name="Stevenson D.W."/>
            <person name="Thummler F."/>
            <person name="Tillich M."/>
            <person name="Villarreal Aguilar J.C."/>
            <person name="Widiez T."/>
            <person name="Wong G.K."/>
            <person name="Wymore A."/>
            <person name="Zhang Y."/>
            <person name="Zimmer A.D."/>
            <person name="Quatrano R.S."/>
            <person name="Mayer K.F.X."/>
            <person name="Goodstein D."/>
            <person name="Casacuberta J.M."/>
            <person name="Vandepoele K."/>
            <person name="Reski R."/>
            <person name="Cuming A.C."/>
            <person name="Tuskan G.A."/>
            <person name="Maumus F."/>
            <person name="Salse J."/>
            <person name="Schmutz J."/>
            <person name="Rensing S.A."/>
        </authorList>
    </citation>
    <scope>NUCLEOTIDE SEQUENCE [LARGE SCALE GENOMIC DNA]</scope>
    <source>
        <strain evidence="14 15">cv. Gransden 2004</strain>
    </source>
</reference>
<dbReference type="HOGENOM" id="CLU_464150_0_0_1"/>
<dbReference type="EnsemblPlants" id="Pp3c13_23600V3.3">
    <property type="protein sequence ID" value="Pp3c13_23600V3.3"/>
    <property type="gene ID" value="Pp3c13_23600"/>
</dbReference>
<dbReference type="Pfam" id="PF23115">
    <property type="entry name" value="zf-C2H2_STOP2_3rd"/>
    <property type="match status" value="1"/>
</dbReference>
<dbReference type="OrthoDB" id="8113227at2759"/>
<keyword evidence="3" id="KW-0677">Repeat</keyword>
<feature type="region of interest" description="Disordered" evidence="10">
    <location>
        <begin position="368"/>
        <end position="389"/>
    </location>
</feature>
<dbReference type="EMBL" id="AB811779">
    <property type="protein sequence ID" value="BAN67814.1"/>
    <property type="molecule type" value="mRNA"/>
</dbReference>
<dbReference type="AlphaFoldDB" id="S6BP58"/>
<dbReference type="GO" id="GO:0010044">
    <property type="term" value="P:response to aluminum ion"/>
    <property type="evidence" value="ECO:0007669"/>
    <property type="project" value="InterPro"/>
</dbReference>
<dbReference type="InterPro" id="IPR044300">
    <property type="entry name" value="STOP1/2"/>
</dbReference>
<keyword evidence="4 9" id="KW-0863">Zinc-finger</keyword>
<dbReference type="Proteomes" id="UP000006727">
    <property type="component" value="Chromosome 13"/>
</dbReference>
<dbReference type="EnsemblPlants" id="Pp3c13_23600V3.1">
    <property type="protein sequence ID" value="Pp3c13_23600V3.1"/>
    <property type="gene ID" value="Pp3c13_23600"/>
</dbReference>
<dbReference type="Pfam" id="PF23118">
    <property type="entry name" value="zf-C2H2_STOP2_C"/>
    <property type="match status" value="1"/>
</dbReference>
<keyword evidence="5" id="KW-0862">Zinc</keyword>
<evidence type="ECO:0000256" key="9">
    <source>
        <dbReference type="PROSITE-ProRule" id="PRU00042"/>
    </source>
</evidence>
<dbReference type="SMART" id="SM00355">
    <property type="entry name" value="ZnF_C2H2"/>
    <property type="match status" value="3"/>
</dbReference>
<dbReference type="InterPro" id="IPR013087">
    <property type="entry name" value="Znf_C2H2_type"/>
</dbReference>
<feature type="domain" description="C2H2-type" evidence="11">
    <location>
        <begin position="407"/>
        <end position="429"/>
    </location>
</feature>
<dbReference type="PaxDb" id="3218-PP1S37_244V6.2"/>
<evidence type="ECO:0000313" key="13">
    <source>
        <dbReference type="EMBL" id="PNR42930.1"/>
    </source>
</evidence>
<evidence type="ECO:0000256" key="3">
    <source>
        <dbReference type="ARBA" id="ARBA00022737"/>
    </source>
</evidence>
<dbReference type="EnsemblPlants" id="Pp3c13_23600V3.6">
    <property type="protein sequence ID" value="Pp3c13_23600V3.6"/>
    <property type="gene ID" value="Pp3c13_23600"/>
</dbReference>
<dbReference type="GO" id="GO:0008270">
    <property type="term" value="F:zinc ion binding"/>
    <property type="evidence" value="ECO:0007669"/>
    <property type="project" value="UniProtKB-KW"/>
</dbReference>
<dbReference type="PANTHER" id="PTHR46352">
    <property type="entry name" value="PROTEIN SENSITIVE TO PROTON RHIZOTOXICITY 1"/>
    <property type="match status" value="1"/>
</dbReference>
<organism evidence="12">
    <name type="scientific">Physcomitrium patens</name>
    <name type="common">Spreading-leaved earth moss</name>
    <name type="synonym">Physcomitrella patens</name>
    <dbReference type="NCBI Taxonomy" id="3218"/>
    <lineage>
        <taxon>Eukaryota</taxon>
        <taxon>Viridiplantae</taxon>
        <taxon>Streptophyta</taxon>
        <taxon>Embryophyta</taxon>
        <taxon>Bryophyta</taxon>
        <taxon>Bryophytina</taxon>
        <taxon>Bryopsida</taxon>
        <taxon>Funariidae</taxon>
        <taxon>Funariales</taxon>
        <taxon>Funariaceae</taxon>
        <taxon>Physcomitrium</taxon>
    </lineage>
</organism>
<feature type="compositionally biased region" description="Polar residues" evidence="10">
    <location>
        <begin position="47"/>
        <end position="61"/>
    </location>
</feature>
<evidence type="ECO:0000313" key="12">
    <source>
        <dbReference type="EMBL" id="BAN67814.1"/>
    </source>
</evidence>
<dbReference type="Gene3D" id="3.30.160.60">
    <property type="entry name" value="Classic Zinc Finger"/>
    <property type="match status" value="1"/>
</dbReference>
<dbReference type="InterPro" id="IPR036236">
    <property type="entry name" value="Znf_C2H2_sf"/>
</dbReference>
<evidence type="ECO:0000313" key="14">
    <source>
        <dbReference type="EnsemblPlants" id="Pp3c13_23600V3.1"/>
    </source>
</evidence>
<evidence type="ECO:0000256" key="5">
    <source>
        <dbReference type="ARBA" id="ARBA00022833"/>
    </source>
</evidence>
<keyword evidence="2" id="KW-0479">Metal-binding</keyword>
<evidence type="ECO:0000259" key="11">
    <source>
        <dbReference type="PROSITE" id="PS50157"/>
    </source>
</evidence>
<dbReference type="Gramene" id="Pp3c13_23600V3.3">
    <property type="protein sequence ID" value="Pp3c13_23600V3.3"/>
    <property type="gene ID" value="Pp3c13_23600"/>
</dbReference>
<reference evidence="13 15" key="1">
    <citation type="journal article" date="2008" name="Science">
        <title>The Physcomitrella genome reveals evolutionary insights into the conquest of land by plants.</title>
        <authorList>
            <person name="Rensing S."/>
            <person name="Lang D."/>
            <person name="Zimmer A."/>
            <person name="Terry A."/>
            <person name="Salamov A."/>
            <person name="Shapiro H."/>
            <person name="Nishiyama T."/>
            <person name="Perroud P.-F."/>
            <person name="Lindquist E."/>
            <person name="Kamisugi Y."/>
            <person name="Tanahashi T."/>
            <person name="Sakakibara K."/>
            <person name="Fujita T."/>
            <person name="Oishi K."/>
            <person name="Shin-I T."/>
            <person name="Kuroki Y."/>
            <person name="Toyoda A."/>
            <person name="Suzuki Y."/>
            <person name="Hashimoto A."/>
            <person name="Yamaguchi K."/>
            <person name="Sugano A."/>
            <person name="Kohara Y."/>
            <person name="Fujiyama A."/>
            <person name="Anterola A."/>
            <person name="Aoki S."/>
            <person name="Ashton N."/>
            <person name="Barbazuk W.B."/>
            <person name="Barker E."/>
            <person name="Bennetzen J."/>
            <person name="Bezanilla M."/>
            <person name="Blankenship R."/>
            <person name="Cho S.H."/>
            <person name="Dutcher S."/>
            <person name="Estelle M."/>
            <person name="Fawcett J.A."/>
            <person name="Gundlach H."/>
            <person name="Hanada K."/>
            <person name="Heyl A."/>
            <person name="Hicks K.A."/>
            <person name="Hugh J."/>
            <person name="Lohr M."/>
            <person name="Mayer K."/>
            <person name="Melkozernov A."/>
            <person name="Murata T."/>
            <person name="Nelson D."/>
            <person name="Pils B."/>
            <person name="Prigge M."/>
            <person name="Reiss B."/>
            <person name="Renner T."/>
            <person name="Rombauts S."/>
            <person name="Rushton P."/>
            <person name="Sanderfoot A."/>
            <person name="Schween G."/>
            <person name="Shiu S.-H."/>
            <person name="Stueber K."/>
            <person name="Theodoulou F.L."/>
            <person name="Tu H."/>
            <person name="Van de Peer Y."/>
            <person name="Verrier P.J."/>
            <person name="Waters E."/>
            <person name="Wood A."/>
            <person name="Yang L."/>
            <person name="Cove D."/>
            <person name="Cuming A."/>
            <person name="Hasebe M."/>
            <person name="Lucas S."/>
            <person name="Mishler D.B."/>
            <person name="Reski R."/>
            <person name="Grigoriev I."/>
            <person name="Quatrano R.S."/>
            <person name="Boore J.L."/>
        </authorList>
    </citation>
    <scope>NUCLEOTIDE SEQUENCE [LARGE SCALE GENOMIC DNA]</scope>
    <source>
        <strain evidence="14 15">cv. Gransden 2004</strain>
    </source>
</reference>
<dbReference type="EnsemblPlants" id="Pp3c13_23600V3.2">
    <property type="protein sequence ID" value="Pp3c13_23600V3.2"/>
    <property type="gene ID" value="Pp3c13_23600"/>
</dbReference>
<feature type="region of interest" description="Disordered" evidence="10">
    <location>
        <begin position="47"/>
        <end position="107"/>
    </location>
</feature>
<proteinExistence type="evidence at transcript level"/>
<dbReference type="InterPro" id="IPR059161">
    <property type="entry name" value="Znf-C2H2_STOP1/2_3rd"/>
</dbReference>
<keyword evidence="7" id="KW-0804">Transcription</keyword>
<reference evidence="12" key="2">
    <citation type="journal article" date="2013" name="Plant Physiol.">
        <title>Characterization of AtSTOP1 orthologous genes in tobacco and other plant species.</title>
        <authorList>
            <person name="Ohyama Y."/>
            <person name="Ito H."/>
            <person name="Kobayashi Y."/>
            <person name="Ikka T."/>
            <person name="Morita A."/>
            <person name="Kobayashi M."/>
            <person name="Imaizumi R."/>
            <person name="Aoki T."/>
            <person name="Komatsu K."/>
            <person name="Sakata Y."/>
            <person name="Iuchi S."/>
            <person name="Koyama H."/>
        </authorList>
    </citation>
    <scope>NUCLEOTIDE SEQUENCE</scope>
    <source>
        <tissue evidence="12">Protonemata</tissue>
    </source>
</reference>
<feature type="compositionally biased region" description="Low complexity" evidence="10">
    <location>
        <begin position="62"/>
        <end position="73"/>
    </location>
</feature>
<evidence type="ECO:0000256" key="8">
    <source>
        <dbReference type="ARBA" id="ARBA00023242"/>
    </source>
</evidence>
<protein>
    <submittedName>
        <fullName evidence="12">STOP1-like protein</fullName>
    </submittedName>
</protein>
<evidence type="ECO:0000256" key="4">
    <source>
        <dbReference type="ARBA" id="ARBA00022771"/>
    </source>
</evidence>
<keyword evidence="6" id="KW-0805">Transcription regulation</keyword>
<dbReference type="Gramene" id="Pp3c13_23600V3.5">
    <property type="protein sequence ID" value="Pp3c13_23600V3.5"/>
    <property type="gene ID" value="Pp3c13_23600"/>
</dbReference>
<evidence type="ECO:0000313" key="15">
    <source>
        <dbReference type="Proteomes" id="UP000006727"/>
    </source>
</evidence>
<dbReference type="Gramene" id="Pp3c13_23600V3.2">
    <property type="protein sequence ID" value="Pp3c13_23600V3.2"/>
    <property type="gene ID" value="Pp3c13_23600"/>
</dbReference>
<dbReference type="EMBL" id="ABEU02000013">
    <property type="protein sequence ID" value="PNR42930.1"/>
    <property type="molecule type" value="Genomic_DNA"/>
</dbReference>
<dbReference type="Pfam" id="PF12874">
    <property type="entry name" value="zf-met"/>
    <property type="match status" value="1"/>
</dbReference>
<dbReference type="FunFam" id="3.30.160.60:FF:000100">
    <property type="entry name" value="Zinc finger 45-like"/>
    <property type="match status" value="1"/>
</dbReference>
<dbReference type="InterPro" id="IPR058196">
    <property type="entry name" value="zf-C2H2_STOP1/2_C"/>
</dbReference>
<dbReference type="EnsemblPlants" id="Pp3c13_23600V3.4">
    <property type="protein sequence ID" value="Pp3c13_23600V3.4"/>
    <property type="gene ID" value="Pp3c13_23600"/>
</dbReference>
<dbReference type="SUPFAM" id="SSF57667">
    <property type="entry name" value="beta-beta-alpha zinc fingers"/>
    <property type="match status" value="1"/>
</dbReference>
<keyword evidence="15" id="KW-1185">Reference proteome</keyword>
<dbReference type="GO" id="GO:0010447">
    <property type="term" value="P:response to acidic pH"/>
    <property type="evidence" value="ECO:0007669"/>
    <property type="project" value="InterPro"/>
</dbReference>
<dbReference type="STRING" id="3218.S6BP58"/>
<evidence type="ECO:0000256" key="7">
    <source>
        <dbReference type="ARBA" id="ARBA00023163"/>
    </source>
</evidence>
<dbReference type="EnsemblPlants" id="Pp3c13_23600V3.5">
    <property type="protein sequence ID" value="Pp3c13_23600V3.5"/>
    <property type="gene ID" value="Pp3c13_23600"/>
</dbReference>
<dbReference type="PANTHER" id="PTHR46352:SF1">
    <property type="entry name" value="PROTEIN SENSITIVE TO PROTON RHIZOTOXICITY 1"/>
    <property type="match status" value="1"/>
</dbReference>
<reference evidence="14" key="4">
    <citation type="submission" date="2020-12" db="UniProtKB">
        <authorList>
            <consortium name="EnsemblPlants"/>
        </authorList>
    </citation>
    <scope>IDENTIFICATION</scope>
</reference>
<comment type="subcellular location">
    <subcellularLocation>
        <location evidence="1">Nucleus</location>
    </subcellularLocation>
</comment>
<dbReference type="Gramene" id="Pp3c13_23600V3.6">
    <property type="protein sequence ID" value="Pp3c13_23600V3.6"/>
    <property type="gene ID" value="Pp3c13_23600"/>
</dbReference>
<gene>
    <name evidence="12" type="primary">PpSTOP1</name>
    <name evidence="14" type="synonym">LOC112290301</name>
    <name evidence="13" type="ORF">PHYPA_017762</name>
</gene>
<dbReference type="Gramene" id="Pp3c13_23600V3.4">
    <property type="protein sequence ID" value="Pp3c13_23600V3.4"/>
    <property type="gene ID" value="Pp3c13_23600"/>
</dbReference>